<dbReference type="Proteomes" id="UP001628193">
    <property type="component" value="Unassembled WGS sequence"/>
</dbReference>
<dbReference type="EMBL" id="BAAFGK010000001">
    <property type="protein sequence ID" value="GAB0055972.1"/>
    <property type="molecule type" value="Genomic_DNA"/>
</dbReference>
<proteinExistence type="predicted"/>
<comment type="caution">
    <text evidence="1">The sequence shown here is derived from an EMBL/GenBank/DDBJ whole genome shotgun (WGS) entry which is preliminary data.</text>
</comment>
<protein>
    <recommendedName>
        <fullName evidence="3">Flagellar protein FliT</fullName>
    </recommendedName>
</protein>
<evidence type="ECO:0000313" key="2">
    <source>
        <dbReference type="Proteomes" id="UP001628193"/>
    </source>
</evidence>
<organism evidence="1 2">
    <name type="scientific">Candidatus Magnetaquiglobus chichijimensis</name>
    <dbReference type="NCBI Taxonomy" id="3141448"/>
    <lineage>
        <taxon>Bacteria</taxon>
        <taxon>Pseudomonadati</taxon>
        <taxon>Pseudomonadota</taxon>
        <taxon>Magnetococcia</taxon>
        <taxon>Magnetococcales</taxon>
        <taxon>Candidatus Magnetaquicoccaceae</taxon>
        <taxon>Candidatus Magnetaquiglobus</taxon>
    </lineage>
</organism>
<accession>A0ABQ0C509</accession>
<reference evidence="1 2" key="2">
    <citation type="submission" date="2024-09" db="EMBL/GenBank/DDBJ databases">
        <title>Draft genome sequence of Candidatus Magnetaquicoccaceae bacterium FCR-1.</title>
        <authorList>
            <person name="Shimoshige H."/>
            <person name="Shimamura S."/>
            <person name="Taoka A."/>
            <person name="Kobayashi H."/>
            <person name="Maekawa T."/>
        </authorList>
    </citation>
    <scope>NUCLEOTIDE SEQUENCE [LARGE SCALE GENOMIC DNA]</scope>
    <source>
        <strain evidence="1 2">FCR-1</strain>
    </source>
</reference>
<reference evidence="1 2" key="1">
    <citation type="submission" date="2024-05" db="EMBL/GenBank/DDBJ databases">
        <authorList>
            <consortium name="Candidatus Magnetaquicoccaceae bacterium FCR-1 genome sequencing consortium"/>
            <person name="Shimoshige H."/>
            <person name="Shimamura S."/>
            <person name="Taoka A."/>
            <person name="Kobayashi H."/>
            <person name="Maekawa T."/>
        </authorList>
    </citation>
    <scope>NUCLEOTIDE SEQUENCE [LARGE SCALE GENOMIC DNA]</scope>
    <source>
        <strain evidence="1 2">FCR-1</strain>
    </source>
</reference>
<keyword evidence="2" id="KW-1185">Reference proteome</keyword>
<gene>
    <name evidence="1" type="ORF">SIID45300_00271</name>
</gene>
<dbReference type="RefSeq" id="WP_420903683.1">
    <property type="nucleotide sequence ID" value="NZ_BAAFGK010000001.1"/>
</dbReference>
<evidence type="ECO:0008006" key="3">
    <source>
        <dbReference type="Google" id="ProtNLM"/>
    </source>
</evidence>
<evidence type="ECO:0000313" key="1">
    <source>
        <dbReference type="EMBL" id="GAB0055972.1"/>
    </source>
</evidence>
<sequence length="122" mass="13805">MSGQATQPIAELLTRLDLLLNRLATPEEIDADALDELMTAWDREMARLEELTARFPDGVTPGDGTRERLTRFVRRMAEIQPVLMRHKSEVADQLFSENRRVQALRRGYGSAMGGATLFHHKA</sequence>
<name>A0ABQ0C509_9PROT</name>